<dbReference type="PANTHER" id="PTHR12035:SF125">
    <property type="entry name" value="SIALIC ACID-BINDING IG-LIKE LECTIN 5"/>
    <property type="match status" value="1"/>
</dbReference>
<evidence type="ECO:0000256" key="4">
    <source>
        <dbReference type="ARBA" id="ARBA00023136"/>
    </source>
</evidence>
<dbReference type="InterPro" id="IPR013106">
    <property type="entry name" value="Ig_V-set"/>
</dbReference>
<dbReference type="InterPro" id="IPR051036">
    <property type="entry name" value="SIGLEC"/>
</dbReference>
<dbReference type="GO" id="GO:0007155">
    <property type="term" value="P:cell adhesion"/>
    <property type="evidence" value="ECO:0007669"/>
    <property type="project" value="TreeGrafter"/>
</dbReference>
<dbReference type="GO" id="GO:0005886">
    <property type="term" value="C:plasma membrane"/>
    <property type="evidence" value="ECO:0007669"/>
    <property type="project" value="TreeGrafter"/>
</dbReference>
<proteinExistence type="predicted"/>
<comment type="subcellular location">
    <subcellularLocation>
        <location evidence="1">Membrane</location>
        <topology evidence="1">Single-pass membrane protein</topology>
    </subcellularLocation>
</comment>
<keyword evidence="2" id="KW-0812">Transmembrane</keyword>
<evidence type="ECO:0000313" key="6">
    <source>
        <dbReference type="Ensembl" id="ENSGAGP00000022186.1"/>
    </source>
</evidence>
<dbReference type="Ensembl" id="ENSGAGT00000025290.1">
    <property type="protein sequence ID" value="ENSGAGP00000022186.1"/>
    <property type="gene ID" value="ENSGAGG00000016300.1"/>
</dbReference>
<dbReference type="PANTHER" id="PTHR12035">
    <property type="entry name" value="SIALIC ACID BINDING IMMUNOGLOBULIN-LIKE LECTIN"/>
    <property type="match status" value="1"/>
</dbReference>
<accession>A0A452I3U1</accession>
<protein>
    <recommendedName>
        <fullName evidence="5">Immunoglobulin V-set domain-containing protein</fullName>
    </recommendedName>
</protein>
<reference evidence="6" key="3">
    <citation type="submission" date="2025-09" db="UniProtKB">
        <authorList>
            <consortium name="Ensembl"/>
        </authorList>
    </citation>
    <scope>IDENTIFICATION</scope>
</reference>
<keyword evidence="4" id="KW-0472">Membrane</keyword>
<feature type="domain" description="Immunoglobulin V-set" evidence="5">
    <location>
        <begin position="25"/>
        <end position="130"/>
    </location>
</feature>
<keyword evidence="3" id="KW-1133">Transmembrane helix</keyword>
<dbReference type="STRING" id="38772.ENSGAGP00000022186"/>
<dbReference type="AlphaFoldDB" id="A0A452I3U1"/>
<reference evidence="6" key="2">
    <citation type="submission" date="2025-08" db="UniProtKB">
        <authorList>
            <consortium name="Ensembl"/>
        </authorList>
    </citation>
    <scope>IDENTIFICATION</scope>
</reference>
<dbReference type="InterPro" id="IPR013783">
    <property type="entry name" value="Ig-like_fold"/>
</dbReference>
<dbReference type="Gene3D" id="2.60.40.10">
    <property type="entry name" value="Immunoglobulins"/>
    <property type="match status" value="1"/>
</dbReference>
<sequence>SPSVICKYYCQWFQLISSPGFTLKVPPSVSMQEGLCVLVPCTFAYPASYDTKNSLARLYRYWYKDPADVSHDSLVASSHPSRGVSQETQGRIQLMMNPANGDCSLQISDARRTDVGRYFFRVEKGSLKYNYLSNSDGTVAKLAISVPGKDLGRPAPGQTPVKWPVTSRCRSRAEGKSVAAFVSEGSNQASL</sequence>
<dbReference type="InterPro" id="IPR036179">
    <property type="entry name" value="Ig-like_dom_sf"/>
</dbReference>
<dbReference type="SUPFAM" id="SSF48726">
    <property type="entry name" value="Immunoglobulin"/>
    <property type="match status" value="1"/>
</dbReference>
<evidence type="ECO:0000256" key="2">
    <source>
        <dbReference type="ARBA" id="ARBA00022692"/>
    </source>
</evidence>
<evidence type="ECO:0000313" key="7">
    <source>
        <dbReference type="Proteomes" id="UP000291020"/>
    </source>
</evidence>
<keyword evidence="7" id="KW-1185">Reference proteome</keyword>
<organism evidence="6 7">
    <name type="scientific">Gopherus agassizii</name>
    <name type="common">Agassiz's desert tortoise</name>
    <dbReference type="NCBI Taxonomy" id="38772"/>
    <lineage>
        <taxon>Eukaryota</taxon>
        <taxon>Metazoa</taxon>
        <taxon>Chordata</taxon>
        <taxon>Craniata</taxon>
        <taxon>Vertebrata</taxon>
        <taxon>Euteleostomi</taxon>
        <taxon>Archelosauria</taxon>
        <taxon>Testudinata</taxon>
        <taxon>Testudines</taxon>
        <taxon>Cryptodira</taxon>
        <taxon>Durocryptodira</taxon>
        <taxon>Testudinoidea</taxon>
        <taxon>Testudinidae</taxon>
        <taxon>Gopherus</taxon>
    </lineage>
</organism>
<evidence type="ECO:0000256" key="3">
    <source>
        <dbReference type="ARBA" id="ARBA00022989"/>
    </source>
</evidence>
<dbReference type="Proteomes" id="UP000291020">
    <property type="component" value="Unassembled WGS sequence"/>
</dbReference>
<dbReference type="GO" id="GO:0033691">
    <property type="term" value="F:sialic acid binding"/>
    <property type="evidence" value="ECO:0007669"/>
    <property type="project" value="TreeGrafter"/>
</dbReference>
<evidence type="ECO:0000259" key="5">
    <source>
        <dbReference type="Pfam" id="PF07686"/>
    </source>
</evidence>
<dbReference type="Pfam" id="PF07686">
    <property type="entry name" value="V-set"/>
    <property type="match status" value="1"/>
</dbReference>
<name>A0A452I3U1_9SAUR</name>
<reference evidence="7" key="1">
    <citation type="journal article" date="2017" name="PLoS ONE">
        <title>The Agassiz's desert tortoise genome provides a resource for the conservation of a threatened species.</title>
        <authorList>
            <person name="Tollis M."/>
            <person name="DeNardo D.F."/>
            <person name="Cornelius J.A."/>
            <person name="Dolby G.A."/>
            <person name="Edwards T."/>
            <person name="Henen B.T."/>
            <person name="Karl A.E."/>
            <person name="Murphy R.W."/>
            <person name="Kusumi K."/>
        </authorList>
    </citation>
    <scope>NUCLEOTIDE SEQUENCE [LARGE SCALE GENOMIC DNA]</scope>
</reference>
<evidence type="ECO:0000256" key="1">
    <source>
        <dbReference type="ARBA" id="ARBA00004167"/>
    </source>
</evidence>